<evidence type="ECO:0000256" key="1">
    <source>
        <dbReference type="ARBA" id="ARBA00001971"/>
    </source>
</evidence>
<gene>
    <name evidence="14" type="ORF">V5O48_018206</name>
</gene>
<dbReference type="Proteomes" id="UP001465976">
    <property type="component" value="Unassembled WGS sequence"/>
</dbReference>
<evidence type="ECO:0000313" key="15">
    <source>
        <dbReference type="Proteomes" id="UP001465976"/>
    </source>
</evidence>
<dbReference type="PANTHER" id="PTHR24305:SF166">
    <property type="entry name" value="CYTOCHROME P450 12A4, MITOCHONDRIAL-RELATED"/>
    <property type="match status" value="1"/>
</dbReference>
<evidence type="ECO:0000256" key="7">
    <source>
        <dbReference type="ARBA" id="ARBA00022723"/>
    </source>
</evidence>
<dbReference type="Gene3D" id="1.10.630.10">
    <property type="entry name" value="Cytochrome P450"/>
    <property type="match status" value="1"/>
</dbReference>
<dbReference type="PANTHER" id="PTHR24305">
    <property type="entry name" value="CYTOCHROME P450"/>
    <property type="match status" value="1"/>
</dbReference>
<keyword evidence="5" id="KW-0349">Heme</keyword>
<organism evidence="14 15">
    <name type="scientific">Marasmius crinis-equi</name>
    <dbReference type="NCBI Taxonomy" id="585013"/>
    <lineage>
        <taxon>Eukaryota</taxon>
        <taxon>Fungi</taxon>
        <taxon>Dikarya</taxon>
        <taxon>Basidiomycota</taxon>
        <taxon>Agaricomycotina</taxon>
        <taxon>Agaricomycetes</taxon>
        <taxon>Agaricomycetidae</taxon>
        <taxon>Agaricales</taxon>
        <taxon>Marasmiineae</taxon>
        <taxon>Marasmiaceae</taxon>
        <taxon>Marasmius</taxon>
    </lineage>
</organism>
<comment type="subcellular location">
    <subcellularLocation>
        <location evidence="2">Membrane</location>
    </subcellularLocation>
</comment>
<dbReference type="InterPro" id="IPR050121">
    <property type="entry name" value="Cytochrome_P450_monoxygenase"/>
</dbReference>
<evidence type="ECO:0008006" key="16">
    <source>
        <dbReference type="Google" id="ProtNLM"/>
    </source>
</evidence>
<evidence type="ECO:0000256" key="10">
    <source>
        <dbReference type="ARBA" id="ARBA00023004"/>
    </source>
</evidence>
<evidence type="ECO:0000256" key="11">
    <source>
        <dbReference type="ARBA" id="ARBA00023033"/>
    </source>
</evidence>
<feature type="non-terminal residue" evidence="14">
    <location>
        <position position="374"/>
    </location>
</feature>
<comment type="cofactor">
    <cofactor evidence="1">
        <name>heme</name>
        <dbReference type="ChEBI" id="CHEBI:30413"/>
    </cofactor>
</comment>
<dbReference type="EMBL" id="JBAHYK010003151">
    <property type="protein sequence ID" value="KAL0563854.1"/>
    <property type="molecule type" value="Genomic_DNA"/>
</dbReference>
<evidence type="ECO:0000256" key="8">
    <source>
        <dbReference type="ARBA" id="ARBA00022989"/>
    </source>
</evidence>
<keyword evidence="8 13" id="KW-1133">Transmembrane helix</keyword>
<keyword evidence="15" id="KW-1185">Reference proteome</keyword>
<protein>
    <recommendedName>
        <fullName evidence="16">Cytochrome P450</fullName>
    </recommendedName>
</protein>
<evidence type="ECO:0000313" key="14">
    <source>
        <dbReference type="EMBL" id="KAL0563854.1"/>
    </source>
</evidence>
<evidence type="ECO:0000256" key="2">
    <source>
        <dbReference type="ARBA" id="ARBA00004370"/>
    </source>
</evidence>
<comment type="similarity">
    <text evidence="4">Belongs to the cytochrome P450 family.</text>
</comment>
<keyword evidence="10" id="KW-0408">Iron</keyword>
<dbReference type="InterPro" id="IPR001128">
    <property type="entry name" value="Cyt_P450"/>
</dbReference>
<keyword evidence="6 13" id="KW-0812">Transmembrane</keyword>
<evidence type="ECO:0000256" key="12">
    <source>
        <dbReference type="ARBA" id="ARBA00023136"/>
    </source>
</evidence>
<comment type="caution">
    <text evidence="14">The sequence shown here is derived from an EMBL/GenBank/DDBJ whole genome shotgun (WGS) entry which is preliminary data.</text>
</comment>
<dbReference type="Pfam" id="PF00067">
    <property type="entry name" value="p450"/>
    <property type="match status" value="1"/>
</dbReference>
<evidence type="ECO:0000256" key="5">
    <source>
        <dbReference type="ARBA" id="ARBA00022617"/>
    </source>
</evidence>
<comment type="pathway">
    <text evidence="3">Secondary metabolite biosynthesis; terpenoid biosynthesis.</text>
</comment>
<reference evidence="14 15" key="1">
    <citation type="submission" date="2024-02" db="EMBL/GenBank/DDBJ databases">
        <title>A draft genome for the cacao thread blight pathogen Marasmius crinis-equi.</title>
        <authorList>
            <person name="Cohen S.P."/>
            <person name="Baruah I.K."/>
            <person name="Amoako-Attah I."/>
            <person name="Bukari Y."/>
            <person name="Meinhardt L.W."/>
            <person name="Bailey B.A."/>
        </authorList>
    </citation>
    <scope>NUCLEOTIDE SEQUENCE [LARGE SCALE GENOMIC DNA]</scope>
    <source>
        <strain evidence="14 15">GH-76</strain>
    </source>
</reference>
<evidence type="ECO:0000256" key="6">
    <source>
        <dbReference type="ARBA" id="ARBA00022692"/>
    </source>
</evidence>
<sequence>MFLISQFFLVSIFGLTAVTAFFVIRARRLSLKFLRGPPSPSLLLGYEWEINRPRRTGIREDTWFDQYGSAFRLAECYGEDALMIADPRGLQHVFHRSAYRYQKPNDVEHASMKLFGPGIATVNGDSHQRQRKILNPAFSAAQIKPYTQVFSLAAKSLTSKWRGEIEGGAKVLDTTRHLPNMTLDALGESFFEYEFGAMEGKKSSELCDIIRDLFTDSRGGKAKTLRAALHRFAPDIIKRILDIRKTNEDLRFATWLKTSQGIAENLVKMKMEDGDSIEKQNDFMSVLARAMHSADPEKKLSPEEALSQMATIIFAGHETSASSLTWILCELSRHPKDQEKLFREIKTFREQTGNEADLTFKDLEGLTYLNAIIK</sequence>
<dbReference type="InterPro" id="IPR036396">
    <property type="entry name" value="Cyt_P450_sf"/>
</dbReference>
<evidence type="ECO:0000256" key="3">
    <source>
        <dbReference type="ARBA" id="ARBA00004721"/>
    </source>
</evidence>
<accession>A0ABR3ELU8</accession>
<evidence type="ECO:0000256" key="13">
    <source>
        <dbReference type="SAM" id="Phobius"/>
    </source>
</evidence>
<keyword evidence="9" id="KW-0560">Oxidoreductase</keyword>
<evidence type="ECO:0000256" key="9">
    <source>
        <dbReference type="ARBA" id="ARBA00023002"/>
    </source>
</evidence>
<keyword evidence="12 13" id="KW-0472">Membrane</keyword>
<evidence type="ECO:0000256" key="4">
    <source>
        <dbReference type="ARBA" id="ARBA00010617"/>
    </source>
</evidence>
<dbReference type="SUPFAM" id="SSF48264">
    <property type="entry name" value="Cytochrome P450"/>
    <property type="match status" value="1"/>
</dbReference>
<keyword evidence="7" id="KW-0479">Metal-binding</keyword>
<keyword evidence="11" id="KW-0503">Monooxygenase</keyword>
<feature type="transmembrane region" description="Helical" evidence="13">
    <location>
        <begin position="6"/>
        <end position="24"/>
    </location>
</feature>
<proteinExistence type="inferred from homology"/>
<name>A0ABR3ELU8_9AGAR</name>